<evidence type="ECO:0000313" key="1">
    <source>
        <dbReference type="EMBL" id="KAH0781204.1"/>
    </source>
</evidence>
<dbReference type="EMBL" id="JAIVGD010000001">
    <property type="protein sequence ID" value="KAH0781204.1"/>
    <property type="molecule type" value="Genomic_DNA"/>
</dbReference>
<comment type="caution">
    <text evidence="1">The sequence shown here is derived from an EMBL/GenBank/DDBJ whole genome shotgun (WGS) entry which is preliminary data.</text>
</comment>
<organism evidence="1 2">
    <name type="scientific">Solanum tuberosum</name>
    <name type="common">Potato</name>
    <dbReference type="NCBI Taxonomy" id="4113"/>
    <lineage>
        <taxon>Eukaryota</taxon>
        <taxon>Viridiplantae</taxon>
        <taxon>Streptophyta</taxon>
        <taxon>Embryophyta</taxon>
        <taxon>Tracheophyta</taxon>
        <taxon>Spermatophyta</taxon>
        <taxon>Magnoliopsida</taxon>
        <taxon>eudicotyledons</taxon>
        <taxon>Gunneridae</taxon>
        <taxon>Pentapetalae</taxon>
        <taxon>asterids</taxon>
        <taxon>lamiids</taxon>
        <taxon>Solanales</taxon>
        <taxon>Solanaceae</taxon>
        <taxon>Solanoideae</taxon>
        <taxon>Solaneae</taxon>
        <taxon>Solanum</taxon>
    </lineage>
</organism>
<name>A0ABQ7WKC8_SOLTU</name>
<dbReference type="Proteomes" id="UP000826656">
    <property type="component" value="Unassembled WGS sequence"/>
</dbReference>
<protein>
    <submittedName>
        <fullName evidence="1">Uncharacterized protein</fullName>
    </submittedName>
</protein>
<proteinExistence type="predicted"/>
<gene>
    <name evidence="1" type="ORF">KY290_000802</name>
</gene>
<accession>A0ABQ7WKC8</accession>
<reference evidence="1 2" key="1">
    <citation type="journal article" date="2021" name="bioRxiv">
        <title>Chromosome-scale and haplotype-resolved genome assembly of a tetraploid potato cultivar.</title>
        <authorList>
            <person name="Sun H."/>
            <person name="Jiao W.-B."/>
            <person name="Krause K."/>
            <person name="Campoy J.A."/>
            <person name="Goel M."/>
            <person name="Folz-Donahue K."/>
            <person name="Kukat C."/>
            <person name="Huettel B."/>
            <person name="Schneeberger K."/>
        </authorList>
    </citation>
    <scope>NUCLEOTIDE SEQUENCE [LARGE SCALE GENOMIC DNA]</scope>
    <source>
        <strain evidence="1">SolTubOtavaFocal</strain>
        <tissue evidence="1">Leaves</tissue>
    </source>
</reference>
<dbReference type="PANTHER" id="PTHR32108">
    <property type="entry name" value="DNA-DIRECTED RNA POLYMERASE SUBUNIT ALPHA"/>
    <property type="match status" value="1"/>
</dbReference>
<dbReference type="PANTHER" id="PTHR32108:SF9">
    <property type="entry name" value="REVERSE TRANSCRIPTASE RNASE H-LIKE DOMAIN-CONTAINING PROTEIN"/>
    <property type="match status" value="1"/>
</dbReference>
<evidence type="ECO:0000313" key="2">
    <source>
        <dbReference type="Proteomes" id="UP000826656"/>
    </source>
</evidence>
<sequence length="191" mass="21378">MDVKNFKNASFIVRRGIHLNLRPCSRLGTCAQNFSNLIKVGKEIENGIQGGRIVNNSVAQVVQQNSLPKKKVKSFSFTTLAEPYADIFERLRLNGLLQSRKGFIHEYTPKNFDLFKSCAYHSIIQGHDTEDCPALKFKIQSMIDSGKIKLQLESSSSSGCIADTSTIFVKGDPSKLAPRHLKRKHATSQEH</sequence>
<keyword evidence="2" id="KW-1185">Reference proteome</keyword>